<dbReference type="STRING" id="212602.A0A420I7L4"/>
<dbReference type="GO" id="GO:0005737">
    <property type="term" value="C:cytoplasm"/>
    <property type="evidence" value="ECO:0007669"/>
    <property type="project" value="TreeGrafter"/>
</dbReference>
<dbReference type="InterPro" id="IPR036322">
    <property type="entry name" value="WD40_repeat_dom_sf"/>
</dbReference>
<evidence type="ECO:0000313" key="2">
    <source>
        <dbReference type="EMBL" id="RKF65642.1"/>
    </source>
</evidence>
<dbReference type="Proteomes" id="UP000286134">
    <property type="component" value="Unassembled WGS sequence"/>
</dbReference>
<feature type="region of interest" description="Disordered" evidence="1">
    <location>
        <begin position="133"/>
        <end position="154"/>
    </location>
</feature>
<dbReference type="InterPro" id="IPR045142">
    <property type="entry name" value="BCAS3-like"/>
</dbReference>
<dbReference type="AlphaFoldDB" id="A0A420I7L4"/>
<reference evidence="2 3" key="1">
    <citation type="journal article" date="2018" name="BMC Genomics">
        <title>Comparative genome analyses reveal sequence features reflecting distinct modes of host-adaptation between dicot and monocot powdery mildew.</title>
        <authorList>
            <person name="Wu Y."/>
            <person name="Ma X."/>
            <person name="Pan Z."/>
            <person name="Kale S.D."/>
            <person name="Song Y."/>
            <person name="King H."/>
            <person name="Zhang Q."/>
            <person name="Presley C."/>
            <person name="Deng X."/>
            <person name="Wei C.I."/>
            <person name="Xiao S."/>
        </authorList>
    </citation>
    <scope>NUCLEOTIDE SEQUENCE [LARGE SCALE GENOMIC DNA]</scope>
    <source>
        <strain evidence="2">UMSG2</strain>
    </source>
</reference>
<dbReference type="OrthoDB" id="3938623at2759"/>
<dbReference type="GO" id="GO:0042594">
    <property type="term" value="P:response to starvation"/>
    <property type="evidence" value="ECO:0007669"/>
    <property type="project" value="TreeGrafter"/>
</dbReference>
<evidence type="ECO:0000313" key="3">
    <source>
        <dbReference type="Proteomes" id="UP000286134"/>
    </source>
</evidence>
<organism evidence="2 3">
    <name type="scientific">Erysiphe neolycopersici</name>
    <dbReference type="NCBI Taxonomy" id="212602"/>
    <lineage>
        <taxon>Eukaryota</taxon>
        <taxon>Fungi</taxon>
        <taxon>Dikarya</taxon>
        <taxon>Ascomycota</taxon>
        <taxon>Pezizomycotina</taxon>
        <taxon>Leotiomycetes</taxon>
        <taxon>Erysiphales</taxon>
        <taxon>Erysiphaceae</taxon>
        <taxon>Erysiphe</taxon>
    </lineage>
</organism>
<dbReference type="GO" id="GO:0006914">
    <property type="term" value="P:autophagy"/>
    <property type="evidence" value="ECO:0007669"/>
    <property type="project" value="InterPro"/>
</dbReference>
<gene>
    <name evidence="2" type="ORF">OnM2_004009</name>
</gene>
<feature type="region of interest" description="Disordered" evidence="1">
    <location>
        <begin position="1013"/>
        <end position="1034"/>
    </location>
</feature>
<dbReference type="PANTHER" id="PTHR13268:SF0">
    <property type="entry name" value="BCAS3 MICROTUBULE ASSOCIATED CELL MIGRATION FACTOR"/>
    <property type="match status" value="1"/>
</dbReference>
<keyword evidence="3" id="KW-1185">Reference proteome</keyword>
<feature type="compositionally biased region" description="Polar residues" evidence="1">
    <location>
        <begin position="134"/>
        <end position="144"/>
    </location>
</feature>
<proteinExistence type="predicted"/>
<accession>A0A420I7L4</accession>
<dbReference type="SUPFAM" id="SSF50978">
    <property type="entry name" value="WD40 repeat-like"/>
    <property type="match status" value="1"/>
</dbReference>
<dbReference type="EMBL" id="MCFK01000492">
    <property type="protein sequence ID" value="RKF65642.1"/>
    <property type="molecule type" value="Genomic_DNA"/>
</dbReference>
<feature type="compositionally biased region" description="Basic and acidic residues" evidence="1">
    <location>
        <begin position="1013"/>
        <end position="1025"/>
    </location>
</feature>
<protein>
    <submittedName>
        <fullName evidence="2">Uncharacterized protein</fullName>
    </submittedName>
</protein>
<dbReference type="PANTHER" id="PTHR13268">
    <property type="entry name" value="BREAST CARCINOMA AMPLIFIED SEQUENCE 3"/>
    <property type="match status" value="1"/>
</dbReference>
<evidence type="ECO:0000256" key="1">
    <source>
        <dbReference type="SAM" id="MobiDB-lite"/>
    </source>
</evidence>
<comment type="caution">
    <text evidence="2">The sequence shown here is derived from an EMBL/GenBank/DDBJ whole genome shotgun (WGS) entry which is preliminary data.</text>
</comment>
<feature type="region of interest" description="Disordered" evidence="1">
    <location>
        <begin position="739"/>
        <end position="761"/>
    </location>
</feature>
<name>A0A420I7L4_9PEZI</name>
<sequence>MPFPPDKDSNVFSGRSLRVKSKPQVLSSTGLRYFEERSRKYGTTDNRRGDNIVGAMTKLNFQNTETHKQLTGAYLPKLDAEMSGFNSEPQPTNLNFDEFLSSTAIESSPPSTDTSGDTAGWADSVSTHEIFPNNLISLSESPPNLSDEGRETKPSWTMKEQKKHLFAHPSSICSITSRKELLNCQFDISQNSEIHQSQVSLFDAHHSPTYSRNPNTPNPTLPPQIQPHFYGVPKANFMLASQASGVNLSENEFYCGFDKLWKKNVITVGFETGLDIYEISKGGLSRASRLEGLRGGVFNAKIIPWTANYRNSGPFPLIVLVVHGPAKKLHGAPDIAVASEDIMANYTGVMQDTSWRINTSTDIEYYQTTVELYSLSGCKKHVGTILSLPKIPLVVTDKNPRVRVPPPVGSLAIFADCGNLIITSGITGETWILKQINCDEVSSQQFKCVGKVWTTIQHMAKTEEESQRINDWQKMESLSRRKQSNTSIISLSGRWLAFCPPTPSSQISLHGIATETNPAVKIAGLASNTTPELPEINCSVDTPGVESLVKQIAQVGTQNFIRAGNYIAQQGFQAWTNYRNKPSTTTQKIQPVSSSFSTKDPGLISVIDLDMYTQSDISLTPSSLHQQYTFKVPYGCSFLSFSPNGLSLFSASSKGDIQFVWDLMQIRYPKYSLHSEQIVTGTQGPRVRQIARFSRMTVARIVDVVWAVPNGERAAMVTEPGTIHILDLPTCAFKWPPPSSKTLKSEDHTDQPNSSTVRATSVATSAVNTLWTAARPLVSNRRRSSTCLSARSVSMTATQSTQTIAAGISRSVGAATEKMNEIRKSVGIKLHLPRSSAAPYRACVVFQNKKHNDVIFALAGSMIRIYTVRRRKADRASDKQNTPVKIFTEYKIPRFSSFRSLSDSDQDLRLDEQFKFLEKEIDEIGQNSRKASLSHRLTPSIESSIPCAEIESNAPYRPFHTDKCVSLFAYNNLPLLSSNISSNDEIEGSLMISQKKNHTWVFGRPIMTTEIDVGKQSHSENKTENLETSQELSSTASQSVMRILDNADNTEHIIFTTRIQKSSPQSNIKEIACEDGFFEDDCEMLDFAKLRR</sequence>